<keyword evidence="3" id="KW-1185">Reference proteome</keyword>
<accession>A0A239EUB0</accession>
<dbReference type="InterPro" id="IPR037401">
    <property type="entry name" value="SnoaL-like"/>
</dbReference>
<proteinExistence type="predicted"/>
<protein>
    <submittedName>
        <fullName evidence="2">SnoaL-like domain-containing protein</fullName>
    </submittedName>
</protein>
<sequence>MTHTIDDALLTKWIEAYVHAWSTNDPDDIAALFSAAAEYHETPYETAWIGRDAIVAGWRSRWPWQSGGWTFEWTIASMSPGRATVTGLGRYRELGDFDNVWTLEFDDDGLCSRFHMLNEQSA</sequence>
<dbReference type="Gene3D" id="3.10.450.50">
    <property type="match status" value="1"/>
</dbReference>
<dbReference type="OrthoDB" id="8526151at2"/>
<dbReference type="Pfam" id="PF12680">
    <property type="entry name" value="SnoaL_2"/>
    <property type="match status" value="1"/>
</dbReference>
<dbReference type="SUPFAM" id="SSF54427">
    <property type="entry name" value="NTF2-like"/>
    <property type="match status" value="1"/>
</dbReference>
<dbReference type="RefSeq" id="WP_089243788.1">
    <property type="nucleotide sequence ID" value="NZ_FZOW01000002.1"/>
</dbReference>
<feature type="domain" description="SnoaL-like" evidence="1">
    <location>
        <begin position="14"/>
        <end position="105"/>
    </location>
</feature>
<dbReference type="AlphaFoldDB" id="A0A239EUB0"/>
<dbReference type="Proteomes" id="UP000198327">
    <property type="component" value="Unassembled WGS sequence"/>
</dbReference>
<reference evidence="3" key="1">
    <citation type="submission" date="2017-06" db="EMBL/GenBank/DDBJ databases">
        <authorList>
            <person name="Varghese N."/>
            <person name="Submissions S."/>
        </authorList>
    </citation>
    <scope>NUCLEOTIDE SEQUENCE [LARGE SCALE GENOMIC DNA]</scope>
    <source>
        <strain evidence="3">JCM 23211</strain>
    </source>
</reference>
<evidence type="ECO:0000259" key="1">
    <source>
        <dbReference type="Pfam" id="PF12680"/>
    </source>
</evidence>
<dbReference type="InterPro" id="IPR032710">
    <property type="entry name" value="NTF2-like_dom_sf"/>
</dbReference>
<evidence type="ECO:0000313" key="3">
    <source>
        <dbReference type="Proteomes" id="UP000198327"/>
    </source>
</evidence>
<name>A0A239EUB0_9NOCA</name>
<gene>
    <name evidence="2" type="ORF">SAMN05421642_102544</name>
</gene>
<evidence type="ECO:0000313" key="2">
    <source>
        <dbReference type="EMBL" id="SNS47623.1"/>
    </source>
</evidence>
<organism evidence="2 3">
    <name type="scientific">Rhodococcoides kyotonense</name>
    <dbReference type="NCBI Taxonomy" id="398843"/>
    <lineage>
        <taxon>Bacteria</taxon>
        <taxon>Bacillati</taxon>
        <taxon>Actinomycetota</taxon>
        <taxon>Actinomycetes</taxon>
        <taxon>Mycobacteriales</taxon>
        <taxon>Nocardiaceae</taxon>
        <taxon>Rhodococcoides</taxon>
    </lineage>
</organism>
<dbReference type="EMBL" id="FZOW01000002">
    <property type="protein sequence ID" value="SNS47623.1"/>
    <property type="molecule type" value="Genomic_DNA"/>
</dbReference>